<proteinExistence type="predicted"/>
<gene>
    <name evidence="1" type="ORF">PG997_012960</name>
</gene>
<reference evidence="1 2" key="1">
    <citation type="submission" date="2023-01" db="EMBL/GenBank/DDBJ databases">
        <title>Analysis of 21 Apiospora genomes using comparative genomics revels a genus with tremendous synthesis potential of carbohydrate active enzymes and secondary metabolites.</title>
        <authorList>
            <person name="Sorensen T."/>
        </authorList>
    </citation>
    <scope>NUCLEOTIDE SEQUENCE [LARGE SCALE GENOMIC DNA]</scope>
    <source>
        <strain evidence="1 2">CBS 114990</strain>
    </source>
</reference>
<sequence length="246" mass="27727">MQEQALHTSPNTRLLIVKTNWSTFEDQQMNGHTVSQLLSNQIPVVRAKGFLTLEECEKMLAILKTHEMARSLQLRWKTEAGIDILDRVAGKIQEVTGVPHERGERGRQGVFRWTASVAAVAQEENHGSGTKSAQSSEGWTVTNIAAQLSWNIVLNPVYGGETIIYDRVWNAPADEQAWQKEIDFDTYHKKMLEGRPFKVMLPVPGDLTLFNTRDHPVPETRYTVSSFIGYKPPRSESDPGALVLWS</sequence>
<organism evidence="1 2">
    <name type="scientific">Apiospora hydei</name>
    <dbReference type="NCBI Taxonomy" id="1337664"/>
    <lineage>
        <taxon>Eukaryota</taxon>
        <taxon>Fungi</taxon>
        <taxon>Dikarya</taxon>
        <taxon>Ascomycota</taxon>
        <taxon>Pezizomycotina</taxon>
        <taxon>Sordariomycetes</taxon>
        <taxon>Xylariomycetidae</taxon>
        <taxon>Amphisphaeriales</taxon>
        <taxon>Apiosporaceae</taxon>
        <taxon>Apiospora</taxon>
    </lineage>
</organism>
<protein>
    <submittedName>
        <fullName evidence="1">Signal transduction protein</fullName>
    </submittedName>
</protein>
<accession>A0ABR1V8A9</accession>
<evidence type="ECO:0000313" key="1">
    <source>
        <dbReference type="EMBL" id="KAK8066213.1"/>
    </source>
</evidence>
<keyword evidence="2" id="KW-1185">Reference proteome</keyword>
<evidence type="ECO:0000313" key="2">
    <source>
        <dbReference type="Proteomes" id="UP001433268"/>
    </source>
</evidence>
<name>A0ABR1V8A9_9PEZI</name>
<dbReference type="EMBL" id="JAQQWN010000009">
    <property type="protein sequence ID" value="KAK8066213.1"/>
    <property type="molecule type" value="Genomic_DNA"/>
</dbReference>
<dbReference type="Proteomes" id="UP001433268">
    <property type="component" value="Unassembled WGS sequence"/>
</dbReference>
<dbReference type="GeneID" id="92050334"/>
<comment type="caution">
    <text evidence="1">The sequence shown here is derived from an EMBL/GenBank/DDBJ whole genome shotgun (WGS) entry which is preliminary data.</text>
</comment>
<dbReference type="RefSeq" id="XP_066662966.1">
    <property type="nucleotide sequence ID" value="XM_066817274.1"/>
</dbReference>